<dbReference type="Gene3D" id="3.90.340.10">
    <property type="entry name" value="Nitric Oxide Synthase, Chain A, domain 1"/>
    <property type="match status" value="1"/>
</dbReference>
<evidence type="ECO:0000313" key="6">
    <source>
        <dbReference type="EMBL" id="GEN31609.1"/>
    </source>
</evidence>
<keyword evidence="1" id="KW-0349">Heme</keyword>
<sequence length="104" mass="12249">MENTKHHRSLWKDEALVALNQAVLDSYKKYGVTIVDHHTAAEQFRVFEQKEESAGRHVTGKWSWLVPPMAPSTTHMYFKPYDNTLVTPNYFYQKMEYPDVQKNT</sequence>
<keyword evidence="7" id="KW-1185">Reference proteome</keyword>
<organism evidence="6 7">
    <name type="scientific">Cerasibacillus quisquiliarum</name>
    <dbReference type="NCBI Taxonomy" id="227865"/>
    <lineage>
        <taxon>Bacteria</taxon>
        <taxon>Bacillati</taxon>
        <taxon>Bacillota</taxon>
        <taxon>Bacilli</taxon>
        <taxon>Bacillales</taxon>
        <taxon>Bacillaceae</taxon>
        <taxon>Cerasibacillus</taxon>
    </lineage>
</organism>
<proteinExistence type="predicted"/>
<dbReference type="PANTHER" id="PTHR43410:SF1">
    <property type="entry name" value="NITRIC OXIDE SYNTHASE"/>
    <property type="match status" value="1"/>
</dbReference>
<dbReference type="InterPro" id="IPR004030">
    <property type="entry name" value="NOS_N"/>
</dbReference>
<gene>
    <name evidence="6" type="ORF">CQU01_18470</name>
</gene>
<feature type="domain" description="Nitric oxide synthase (NOS)" evidence="5">
    <location>
        <begin position="3"/>
        <end position="96"/>
    </location>
</feature>
<evidence type="ECO:0000256" key="2">
    <source>
        <dbReference type="ARBA" id="ARBA00022723"/>
    </source>
</evidence>
<name>A0A511UY97_9BACI</name>
<evidence type="ECO:0000256" key="3">
    <source>
        <dbReference type="ARBA" id="ARBA00023002"/>
    </source>
</evidence>
<reference evidence="6 7" key="1">
    <citation type="submission" date="2019-07" db="EMBL/GenBank/DDBJ databases">
        <title>Whole genome shotgun sequence of Cerasibacillus quisquiliarum NBRC 102429.</title>
        <authorList>
            <person name="Hosoyama A."/>
            <person name="Uohara A."/>
            <person name="Ohji S."/>
            <person name="Ichikawa N."/>
        </authorList>
    </citation>
    <scope>NUCLEOTIDE SEQUENCE [LARGE SCALE GENOMIC DNA]</scope>
    <source>
        <strain evidence="6 7">NBRC 102429</strain>
    </source>
</reference>
<dbReference type="PANTHER" id="PTHR43410">
    <property type="entry name" value="NITRIC OXIDE SYNTHASE OXYGENASE"/>
    <property type="match status" value="1"/>
</dbReference>
<accession>A0A511UY97</accession>
<keyword evidence="4" id="KW-0408">Iron</keyword>
<dbReference type="SUPFAM" id="SSF56512">
    <property type="entry name" value="Nitric oxide (NO) synthase oxygenase domain"/>
    <property type="match status" value="1"/>
</dbReference>
<evidence type="ECO:0000313" key="7">
    <source>
        <dbReference type="Proteomes" id="UP000321491"/>
    </source>
</evidence>
<comment type="caution">
    <text evidence="6">The sequence shown here is derived from an EMBL/GenBank/DDBJ whole genome shotgun (WGS) entry which is preliminary data.</text>
</comment>
<dbReference type="InterPro" id="IPR036119">
    <property type="entry name" value="NOS_N_sf"/>
</dbReference>
<dbReference type="GO" id="GO:0004517">
    <property type="term" value="F:nitric-oxide synthase activity"/>
    <property type="evidence" value="ECO:0007669"/>
    <property type="project" value="InterPro"/>
</dbReference>
<dbReference type="InterPro" id="IPR044943">
    <property type="entry name" value="NOS_dom_1"/>
</dbReference>
<protein>
    <recommendedName>
        <fullName evidence="5">Nitric oxide synthase (NOS) domain-containing protein</fullName>
    </recommendedName>
</protein>
<keyword evidence="3" id="KW-0560">Oxidoreductase</keyword>
<evidence type="ECO:0000256" key="1">
    <source>
        <dbReference type="ARBA" id="ARBA00022617"/>
    </source>
</evidence>
<dbReference type="InterPro" id="IPR050607">
    <property type="entry name" value="NOS"/>
</dbReference>
<dbReference type="EMBL" id="BJXW01000020">
    <property type="protein sequence ID" value="GEN31609.1"/>
    <property type="molecule type" value="Genomic_DNA"/>
</dbReference>
<dbReference type="Proteomes" id="UP000321491">
    <property type="component" value="Unassembled WGS sequence"/>
</dbReference>
<dbReference type="Pfam" id="PF02898">
    <property type="entry name" value="NO_synthase"/>
    <property type="match status" value="1"/>
</dbReference>
<evidence type="ECO:0000259" key="5">
    <source>
        <dbReference type="Pfam" id="PF02898"/>
    </source>
</evidence>
<dbReference type="GO" id="GO:0046872">
    <property type="term" value="F:metal ion binding"/>
    <property type="evidence" value="ECO:0007669"/>
    <property type="project" value="UniProtKB-KW"/>
</dbReference>
<dbReference type="AlphaFoldDB" id="A0A511UY97"/>
<evidence type="ECO:0000256" key="4">
    <source>
        <dbReference type="ARBA" id="ARBA00023004"/>
    </source>
</evidence>
<dbReference type="GO" id="GO:0006809">
    <property type="term" value="P:nitric oxide biosynthetic process"/>
    <property type="evidence" value="ECO:0007669"/>
    <property type="project" value="InterPro"/>
</dbReference>
<keyword evidence="2" id="KW-0479">Metal-binding</keyword>